<gene>
    <name evidence="13" type="ORF">C7443_10561</name>
</gene>
<reference evidence="13 14" key="1">
    <citation type="submission" date="2018-05" db="EMBL/GenBank/DDBJ databases">
        <title>Genomic Encyclopedia of Type Strains, Phase IV (KMG-IV): sequencing the most valuable type-strain genomes for metagenomic binning, comparative biology and taxonomic classification.</title>
        <authorList>
            <person name="Goeker M."/>
        </authorList>
    </citation>
    <scope>NUCLEOTIDE SEQUENCE [LARGE SCALE GENOMIC DNA]</scope>
    <source>
        <strain evidence="13 14">DSM 23606</strain>
    </source>
</reference>
<dbReference type="GO" id="GO:0071555">
    <property type="term" value="P:cell wall organization"/>
    <property type="evidence" value="ECO:0007669"/>
    <property type="project" value="UniProtKB-KW"/>
</dbReference>
<keyword evidence="4" id="KW-0472">Membrane</keyword>
<dbReference type="RefSeq" id="WP_110018423.1">
    <property type="nucleotide sequence ID" value="NZ_QGTJ01000005.1"/>
</dbReference>
<keyword evidence="8" id="KW-0624">Polysaccharide degradation</keyword>
<organism evidence="13 14">
    <name type="scientific">Plasticicumulans acidivorans</name>
    <dbReference type="NCBI Taxonomy" id="886464"/>
    <lineage>
        <taxon>Bacteria</taxon>
        <taxon>Pseudomonadati</taxon>
        <taxon>Pseudomonadota</taxon>
        <taxon>Gammaproteobacteria</taxon>
        <taxon>Candidatus Competibacteraceae</taxon>
        <taxon>Plasticicumulans</taxon>
    </lineage>
</organism>
<keyword evidence="7" id="KW-0961">Cell wall biogenesis/degradation</keyword>
<evidence type="ECO:0000256" key="2">
    <source>
        <dbReference type="ARBA" id="ARBA00022475"/>
    </source>
</evidence>
<dbReference type="Gene3D" id="3.20.20.80">
    <property type="entry name" value="Glycosidases"/>
    <property type="match status" value="1"/>
</dbReference>
<comment type="caution">
    <text evidence="13">The sequence shown here is derived from an EMBL/GenBank/DDBJ whole genome shotgun (WGS) entry which is preliminary data.</text>
</comment>
<dbReference type="InterPro" id="IPR050732">
    <property type="entry name" value="Beta-glucan_modifiers"/>
</dbReference>
<dbReference type="InterPro" id="IPR017853">
    <property type="entry name" value="GH"/>
</dbReference>
<keyword evidence="3" id="KW-0378">Hydrolase</keyword>
<evidence type="ECO:0000256" key="12">
    <source>
        <dbReference type="SAM" id="SignalP"/>
    </source>
</evidence>
<proteinExistence type="predicted"/>
<comment type="function">
    <text evidence="9">Glucanases play a role in cell expansion during growth, in cell-cell fusion during mating, and in spore release during sporulation. This enzyme may be involved in beta-glucan degradation. Active on laminarin and lichenan.</text>
</comment>
<dbReference type="SUPFAM" id="SSF51445">
    <property type="entry name" value="(Trans)glycosidases"/>
    <property type="match status" value="1"/>
</dbReference>
<evidence type="ECO:0000256" key="6">
    <source>
        <dbReference type="ARBA" id="ARBA00023277"/>
    </source>
</evidence>
<evidence type="ECO:0000256" key="10">
    <source>
        <dbReference type="ARBA" id="ARBA00042373"/>
    </source>
</evidence>
<feature type="signal peptide" evidence="12">
    <location>
        <begin position="1"/>
        <end position="20"/>
    </location>
</feature>
<keyword evidence="6" id="KW-0119">Carbohydrate metabolism</keyword>
<feature type="chain" id="PRO_5016459538" description="Endo-1,3-beta-glucanase btgC" evidence="12">
    <location>
        <begin position="21"/>
        <end position="318"/>
    </location>
</feature>
<evidence type="ECO:0000256" key="4">
    <source>
        <dbReference type="ARBA" id="ARBA00023136"/>
    </source>
</evidence>
<evidence type="ECO:0000256" key="7">
    <source>
        <dbReference type="ARBA" id="ARBA00023316"/>
    </source>
</evidence>
<name>A0A317MUI6_9GAMM</name>
<dbReference type="PANTHER" id="PTHR16631">
    <property type="entry name" value="GLUCAN 1,3-BETA-GLUCOSIDASE"/>
    <property type="match status" value="1"/>
</dbReference>
<dbReference type="GO" id="GO:0005886">
    <property type="term" value="C:plasma membrane"/>
    <property type="evidence" value="ECO:0007669"/>
    <property type="project" value="UniProtKB-SubCell"/>
</dbReference>
<dbReference type="EMBL" id="QGTJ01000005">
    <property type="protein sequence ID" value="PWV61633.1"/>
    <property type="molecule type" value="Genomic_DNA"/>
</dbReference>
<evidence type="ECO:0000256" key="8">
    <source>
        <dbReference type="ARBA" id="ARBA00023326"/>
    </source>
</evidence>
<keyword evidence="14" id="KW-1185">Reference proteome</keyword>
<comment type="subcellular location">
    <subcellularLocation>
        <location evidence="1">Cell membrane</location>
    </subcellularLocation>
</comment>
<keyword evidence="2" id="KW-1003">Cell membrane</keyword>
<evidence type="ECO:0000256" key="11">
    <source>
        <dbReference type="ARBA" id="ARBA00043078"/>
    </source>
</evidence>
<keyword evidence="12" id="KW-0732">Signal</keyword>
<dbReference type="GO" id="GO:0016787">
    <property type="term" value="F:hydrolase activity"/>
    <property type="evidence" value="ECO:0007669"/>
    <property type="project" value="UniProtKB-KW"/>
</dbReference>
<evidence type="ECO:0000256" key="1">
    <source>
        <dbReference type="ARBA" id="ARBA00004236"/>
    </source>
</evidence>
<keyword evidence="5" id="KW-0325">Glycoprotein</keyword>
<dbReference type="PANTHER" id="PTHR16631:SF17">
    <property type="entry name" value="GLUCAN ENDO-1,3-BETA-GLUCOSIDASE BTGC"/>
    <property type="match status" value="1"/>
</dbReference>
<protein>
    <recommendedName>
        <fullName evidence="11">Endo-1,3-beta-glucanase btgC</fullName>
    </recommendedName>
    <alternativeName>
        <fullName evidence="10">Laminarinase btgC</fullName>
    </alternativeName>
</protein>
<sequence length="318" mass="34633">MRRLFAVLMLCCCTVLPAAAADLSHLRAALAKARFIAYTPSAYAETADGQPLPVGTAALRHDLEILRPDFDGLVTYACRDGLEQLPAIAAGLGFRALVIGVWNPADPAEIDAAIAAARAYPQLVVAISVGNEGLISQRYDWATLKAGIERVRAALPALPVSTSEPFVIHLDRAPEGFLAAQDFLHPNIHPLFESWFTPQRLDGGMDFLAAILDRLAQAAPGKPILVKETGVPGQPDGEWSPAVQAAFWSRLETRFPRNQQRAFTAFEAFDAPWKPIALARQFAKLGFKPDPREAFWGFYTSTGEPKPVVTALRALRPR</sequence>
<accession>A0A317MUI6</accession>
<dbReference type="OrthoDB" id="7057330at2"/>
<evidence type="ECO:0000256" key="9">
    <source>
        <dbReference type="ARBA" id="ARBA00037649"/>
    </source>
</evidence>
<evidence type="ECO:0000313" key="14">
    <source>
        <dbReference type="Proteomes" id="UP000246569"/>
    </source>
</evidence>
<dbReference type="Proteomes" id="UP000246569">
    <property type="component" value="Unassembled WGS sequence"/>
</dbReference>
<dbReference type="AlphaFoldDB" id="A0A317MUI6"/>
<evidence type="ECO:0000256" key="3">
    <source>
        <dbReference type="ARBA" id="ARBA00022801"/>
    </source>
</evidence>
<evidence type="ECO:0000313" key="13">
    <source>
        <dbReference type="EMBL" id="PWV61633.1"/>
    </source>
</evidence>
<dbReference type="GO" id="GO:0000272">
    <property type="term" value="P:polysaccharide catabolic process"/>
    <property type="evidence" value="ECO:0007669"/>
    <property type="project" value="UniProtKB-KW"/>
</dbReference>
<evidence type="ECO:0000256" key="5">
    <source>
        <dbReference type="ARBA" id="ARBA00023180"/>
    </source>
</evidence>